<organism evidence="1 2">
    <name type="scientific">Leptospira sarikeiensis</name>
    <dbReference type="NCBI Taxonomy" id="2484943"/>
    <lineage>
        <taxon>Bacteria</taxon>
        <taxon>Pseudomonadati</taxon>
        <taxon>Spirochaetota</taxon>
        <taxon>Spirochaetia</taxon>
        <taxon>Leptospirales</taxon>
        <taxon>Leptospiraceae</taxon>
        <taxon>Leptospira</taxon>
    </lineage>
</organism>
<proteinExistence type="predicted"/>
<comment type="caution">
    <text evidence="1">The sequence shown here is derived from an EMBL/GenBank/DDBJ whole genome shotgun (WGS) entry which is preliminary data.</text>
</comment>
<protein>
    <submittedName>
        <fullName evidence="1">Uncharacterized protein</fullName>
    </submittedName>
</protein>
<evidence type="ECO:0000313" key="2">
    <source>
        <dbReference type="Proteomes" id="UP000297762"/>
    </source>
</evidence>
<keyword evidence="2" id="KW-1185">Reference proteome</keyword>
<reference evidence="1" key="1">
    <citation type="journal article" date="2019" name="PLoS Negl. Trop. Dis.">
        <title>Revisiting the worldwide diversity of Leptospira species in the environment.</title>
        <authorList>
            <person name="Vincent A.T."/>
            <person name="Schiettekatte O."/>
            <person name="Bourhy P."/>
            <person name="Veyrier F.J."/>
            <person name="Picardeau M."/>
        </authorList>
    </citation>
    <scope>NUCLEOTIDE SEQUENCE [LARGE SCALE GENOMIC DNA]</scope>
    <source>
        <strain evidence="1">201702455</strain>
    </source>
</reference>
<evidence type="ECO:0000313" key="1">
    <source>
        <dbReference type="EMBL" id="TGL64501.1"/>
    </source>
</evidence>
<dbReference type="EMBL" id="RQGF01000007">
    <property type="protein sequence ID" value="TGL64501.1"/>
    <property type="molecule type" value="Genomic_DNA"/>
</dbReference>
<name>A0A4R9KDW8_9LEPT</name>
<sequence length="116" mass="13449">MSGLGKIKRYPYLILPIFLFQFSFSYYSLPSSPETGYQIKQRIHKTLQKWTHKADMDEEGIYSSWMSDSSEYDPSNETSDFLIFKFFTQTSKKQLSCGSQFVLSNLLTDLPPPLPI</sequence>
<accession>A0A4R9KDW8</accession>
<gene>
    <name evidence="1" type="ORF">EHQ64_01255</name>
</gene>
<dbReference type="OrthoDB" id="338480at2"/>
<dbReference type="AlphaFoldDB" id="A0A4R9KDW8"/>
<dbReference type="Proteomes" id="UP000297762">
    <property type="component" value="Unassembled WGS sequence"/>
</dbReference>